<dbReference type="EMBL" id="MU001505">
    <property type="protein sequence ID" value="KAF2441452.1"/>
    <property type="molecule type" value="Genomic_DNA"/>
</dbReference>
<evidence type="ECO:0000259" key="2">
    <source>
        <dbReference type="Pfam" id="PF24476"/>
    </source>
</evidence>
<dbReference type="OrthoDB" id="3565018at2759"/>
<evidence type="ECO:0000313" key="3">
    <source>
        <dbReference type="EMBL" id="KAF2441452.1"/>
    </source>
</evidence>
<dbReference type="PANTHER" id="PTHR35186:SF4">
    <property type="entry name" value="PRION-INHIBITION AND PROPAGATION HELO DOMAIN-CONTAINING PROTEIN"/>
    <property type="match status" value="1"/>
</dbReference>
<dbReference type="Pfam" id="PF24476">
    <property type="entry name" value="DUF7580"/>
    <property type="match status" value="1"/>
</dbReference>
<accession>A0A9P4PCK6</accession>
<feature type="chain" id="PRO_5040224276" description="DUF7580 domain-containing protein" evidence="1">
    <location>
        <begin position="21"/>
        <end position="576"/>
    </location>
</feature>
<proteinExistence type="predicted"/>
<sequence length="576" mass="64942">MSGLEIAGVLLGAFPLLISGIEHWHNVAKAGGYFWRVRKEYNKCRRDVNYHEILYKRNLRALLAPVVIEAEEVKQLMDNPGGDGWKNVDLQARLELRLQESYRTYMEILTLPNGTTQRSPSPGKLARTVVAKAAFDYQMFRVKFSLRETIREGLFAQLQECNDRLEKLLVTSSRIPDVQSSQPASSKQIYAIDNALKVAHRKSAALFKAIEVAWNCSCLRYHLANLRLEHRTLSEAYFEIILMSMAPTSNAQHSWSWRELQCGYMKACTSQAANGASTRQRSAKSNLHTVPVSYSRIRTTCLILILDNTDRMYLQAISAISGRPKKVGFAANVTSTTPAIVIEPQIDPSIQLCQLLRDSKCMNCMGVIGHDNQVYHLHPLTARRERNPKSSLTLDQILSPDHIDKLSRRQRYATALVLASSVAQLQSTPWLRAELNKQDVLFFPNADDGNINSNEPFIQQGFSSGGDIHADAVERNFFSLGILLLELCFGRRLEDEPLRKKQPMGDDAATKRAFDLMADLQARGVSDEGGLDYDVAVKWCFTPGRDLSKGWRTDLIKNVINPLEECQRQFKAIANI</sequence>
<evidence type="ECO:0000256" key="1">
    <source>
        <dbReference type="SAM" id="SignalP"/>
    </source>
</evidence>
<organism evidence="3 4">
    <name type="scientific">Karstenula rhodostoma CBS 690.94</name>
    <dbReference type="NCBI Taxonomy" id="1392251"/>
    <lineage>
        <taxon>Eukaryota</taxon>
        <taxon>Fungi</taxon>
        <taxon>Dikarya</taxon>
        <taxon>Ascomycota</taxon>
        <taxon>Pezizomycotina</taxon>
        <taxon>Dothideomycetes</taxon>
        <taxon>Pleosporomycetidae</taxon>
        <taxon>Pleosporales</taxon>
        <taxon>Massarineae</taxon>
        <taxon>Didymosphaeriaceae</taxon>
        <taxon>Karstenula</taxon>
    </lineage>
</organism>
<dbReference type="PANTHER" id="PTHR35186">
    <property type="entry name" value="ANK_REP_REGION DOMAIN-CONTAINING PROTEIN"/>
    <property type="match status" value="1"/>
</dbReference>
<feature type="domain" description="DUF7580" evidence="2">
    <location>
        <begin position="201"/>
        <end position="550"/>
    </location>
</feature>
<gene>
    <name evidence="3" type="ORF">P171DRAFT_418037</name>
</gene>
<feature type="signal peptide" evidence="1">
    <location>
        <begin position="1"/>
        <end position="20"/>
    </location>
</feature>
<reference evidence="3" key="1">
    <citation type="journal article" date="2020" name="Stud. Mycol.">
        <title>101 Dothideomycetes genomes: a test case for predicting lifestyles and emergence of pathogens.</title>
        <authorList>
            <person name="Haridas S."/>
            <person name="Albert R."/>
            <person name="Binder M."/>
            <person name="Bloem J."/>
            <person name="Labutti K."/>
            <person name="Salamov A."/>
            <person name="Andreopoulos B."/>
            <person name="Baker S."/>
            <person name="Barry K."/>
            <person name="Bills G."/>
            <person name="Bluhm B."/>
            <person name="Cannon C."/>
            <person name="Castanera R."/>
            <person name="Culley D."/>
            <person name="Daum C."/>
            <person name="Ezra D."/>
            <person name="Gonzalez J."/>
            <person name="Henrissat B."/>
            <person name="Kuo A."/>
            <person name="Liang C."/>
            <person name="Lipzen A."/>
            <person name="Lutzoni F."/>
            <person name="Magnuson J."/>
            <person name="Mondo S."/>
            <person name="Nolan M."/>
            <person name="Ohm R."/>
            <person name="Pangilinan J."/>
            <person name="Park H.-J."/>
            <person name="Ramirez L."/>
            <person name="Alfaro M."/>
            <person name="Sun H."/>
            <person name="Tritt A."/>
            <person name="Yoshinaga Y."/>
            <person name="Zwiers L.-H."/>
            <person name="Turgeon B."/>
            <person name="Goodwin S."/>
            <person name="Spatafora J."/>
            <person name="Crous P."/>
            <person name="Grigoriev I."/>
        </authorList>
    </citation>
    <scope>NUCLEOTIDE SEQUENCE</scope>
    <source>
        <strain evidence="3">CBS 690.94</strain>
    </source>
</reference>
<name>A0A9P4PCK6_9PLEO</name>
<protein>
    <recommendedName>
        <fullName evidence="2">DUF7580 domain-containing protein</fullName>
    </recommendedName>
</protein>
<keyword evidence="1" id="KW-0732">Signal</keyword>
<keyword evidence="4" id="KW-1185">Reference proteome</keyword>
<dbReference type="InterPro" id="IPR056002">
    <property type="entry name" value="DUF7580"/>
</dbReference>
<dbReference type="AlphaFoldDB" id="A0A9P4PCK6"/>
<evidence type="ECO:0000313" key="4">
    <source>
        <dbReference type="Proteomes" id="UP000799764"/>
    </source>
</evidence>
<comment type="caution">
    <text evidence="3">The sequence shown here is derived from an EMBL/GenBank/DDBJ whole genome shotgun (WGS) entry which is preliminary data.</text>
</comment>
<dbReference type="Proteomes" id="UP000799764">
    <property type="component" value="Unassembled WGS sequence"/>
</dbReference>